<dbReference type="VEuPathDB" id="FungiDB:BDEG_20126"/>
<reference evidence="2 3" key="1">
    <citation type="submission" date="2006-10" db="EMBL/GenBank/DDBJ databases">
        <title>The Genome Sequence of Batrachochytrium dendrobatidis JEL423.</title>
        <authorList>
            <consortium name="The Broad Institute Genome Sequencing Platform"/>
            <person name="Birren B."/>
            <person name="Lander E."/>
            <person name="Galagan J."/>
            <person name="Cuomo C."/>
            <person name="Devon K."/>
            <person name="Jaffe D."/>
            <person name="Butler J."/>
            <person name="Alvarez P."/>
            <person name="Gnerre S."/>
            <person name="Grabherr M."/>
            <person name="Kleber M."/>
            <person name="Mauceli E."/>
            <person name="Brockman W."/>
            <person name="Young S."/>
            <person name="LaButti K."/>
            <person name="Sykes S."/>
            <person name="DeCaprio D."/>
            <person name="Crawford M."/>
            <person name="Koehrsen M."/>
            <person name="Engels R."/>
            <person name="Montgomery P."/>
            <person name="Pearson M."/>
            <person name="Howarth C."/>
            <person name="Larson L."/>
            <person name="White J."/>
            <person name="O'Leary S."/>
            <person name="Kodira C."/>
            <person name="Zeng Q."/>
            <person name="Yandava C."/>
            <person name="Alvarado L."/>
            <person name="Longcore J."/>
            <person name="James T."/>
        </authorList>
    </citation>
    <scope>NUCLEOTIDE SEQUENCE [LARGE SCALE GENOMIC DNA]</scope>
    <source>
        <strain evidence="2 3">JEL423</strain>
    </source>
</reference>
<sequence length="474" mass="52164">MSFLFGESQEKSLAQLSTHTRNGFNQETPLTDAPDTAVGAETSTMHFAISTKLGWIAWKESEASLYRQVDQMAMEVEIPNEQIDKFTKYFNQDTLAAEIDKLHGLEPVLHRYRDVKLSGLKRTLGSTLAVVNVKSSIDSLLNRVRFLESCGQGREREVNAILEIATNQMKDIMSKYTACVDHIDAKIMEKCEDKLTVVEDKILRVVRDDLSFIKELPVKLSHLTSAPITAPSTPISTNLTDQSQVNKLGQEDLSEQVDNSRKLTAAVSAVKSTPGSVKIGIVKSPIGKLSTPQQALAASLARLECLLANRNTKFPQTSAEMAAQIIRETKSTLDKALDKSLSTDAETGSHTEPILTMADTRSEESTVHLGASIVLDPAPESYAVKTALQKQQNTQDQRLPVLPRKVSESQTDTFNATVSDVSAVVKTQESVMELEPLEKTLQKSVQEDEGKLVETEQGIKALNANHTSTEENPW</sequence>
<reference evidence="2 3" key="2">
    <citation type="submission" date="2016-05" db="EMBL/GenBank/DDBJ databases">
        <title>Lineage-specific infection strategies underlie the spectrum of fungal disease in amphibians.</title>
        <authorList>
            <person name="Cuomo C.A."/>
            <person name="Farrer R.A."/>
            <person name="James T."/>
            <person name="Longcore J."/>
            <person name="Birren B."/>
        </authorList>
    </citation>
    <scope>NUCLEOTIDE SEQUENCE [LARGE SCALE GENOMIC DNA]</scope>
    <source>
        <strain evidence="2 3">JEL423</strain>
    </source>
</reference>
<dbReference type="EMBL" id="DS022300">
    <property type="protein sequence ID" value="OAJ35897.1"/>
    <property type="molecule type" value="Genomic_DNA"/>
</dbReference>
<evidence type="ECO:0000313" key="2">
    <source>
        <dbReference type="EMBL" id="OAJ35897.1"/>
    </source>
</evidence>
<dbReference type="AlphaFoldDB" id="A0A177W735"/>
<protein>
    <submittedName>
        <fullName evidence="2">Uncharacterized protein</fullName>
    </submittedName>
</protein>
<evidence type="ECO:0000313" key="3">
    <source>
        <dbReference type="Proteomes" id="UP000077115"/>
    </source>
</evidence>
<accession>A0A177W735</accession>
<gene>
    <name evidence="2" type="ORF">BDEG_20126</name>
</gene>
<feature type="region of interest" description="Disordered" evidence="1">
    <location>
        <begin position="442"/>
        <end position="474"/>
    </location>
</feature>
<dbReference type="Proteomes" id="UP000077115">
    <property type="component" value="Unassembled WGS sequence"/>
</dbReference>
<proteinExistence type="predicted"/>
<feature type="compositionally biased region" description="Basic and acidic residues" evidence="1">
    <location>
        <begin position="442"/>
        <end position="454"/>
    </location>
</feature>
<evidence type="ECO:0000256" key="1">
    <source>
        <dbReference type="SAM" id="MobiDB-lite"/>
    </source>
</evidence>
<name>A0A177W735_BATDL</name>
<organism evidence="2 3">
    <name type="scientific">Batrachochytrium dendrobatidis (strain JEL423)</name>
    <dbReference type="NCBI Taxonomy" id="403673"/>
    <lineage>
        <taxon>Eukaryota</taxon>
        <taxon>Fungi</taxon>
        <taxon>Fungi incertae sedis</taxon>
        <taxon>Chytridiomycota</taxon>
        <taxon>Chytridiomycota incertae sedis</taxon>
        <taxon>Chytridiomycetes</taxon>
        <taxon>Rhizophydiales</taxon>
        <taxon>Rhizophydiales incertae sedis</taxon>
        <taxon>Batrachochytrium</taxon>
    </lineage>
</organism>
<feature type="compositionally biased region" description="Polar residues" evidence="1">
    <location>
        <begin position="464"/>
        <end position="474"/>
    </location>
</feature>
<dbReference type="OrthoDB" id="2133638at2759"/>